<dbReference type="EMBL" id="MU273568">
    <property type="protein sequence ID" value="KAI0031774.1"/>
    <property type="molecule type" value="Genomic_DNA"/>
</dbReference>
<evidence type="ECO:0000313" key="1">
    <source>
        <dbReference type="EMBL" id="KAI0031774.1"/>
    </source>
</evidence>
<accession>A0ACB8QIV8</accession>
<proteinExistence type="predicted"/>
<organism evidence="1 2">
    <name type="scientific">Vararia minispora EC-137</name>
    <dbReference type="NCBI Taxonomy" id="1314806"/>
    <lineage>
        <taxon>Eukaryota</taxon>
        <taxon>Fungi</taxon>
        <taxon>Dikarya</taxon>
        <taxon>Basidiomycota</taxon>
        <taxon>Agaricomycotina</taxon>
        <taxon>Agaricomycetes</taxon>
        <taxon>Russulales</taxon>
        <taxon>Lachnocladiaceae</taxon>
        <taxon>Vararia</taxon>
    </lineage>
</organism>
<name>A0ACB8QIV8_9AGAM</name>
<protein>
    <submittedName>
        <fullName evidence="1">Uncharacterized protein</fullName>
    </submittedName>
</protein>
<comment type="caution">
    <text evidence="1">The sequence shown here is derived from an EMBL/GenBank/DDBJ whole genome shotgun (WGS) entry which is preliminary data.</text>
</comment>
<reference evidence="1" key="2">
    <citation type="journal article" date="2022" name="New Phytol.">
        <title>Evolutionary transition to the ectomycorrhizal habit in the genomes of a hyperdiverse lineage of mushroom-forming fungi.</title>
        <authorList>
            <person name="Looney B."/>
            <person name="Miyauchi S."/>
            <person name="Morin E."/>
            <person name="Drula E."/>
            <person name="Courty P.E."/>
            <person name="Kohler A."/>
            <person name="Kuo A."/>
            <person name="LaButti K."/>
            <person name="Pangilinan J."/>
            <person name="Lipzen A."/>
            <person name="Riley R."/>
            <person name="Andreopoulos W."/>
            <person name="He G."/>
            <person name="Johnson J."/>
            <person name="Nolan M."/>
            <person name="Tritt A."/>
            <person name="Barry K.W."/>
            <person name="Grigoriev I.V."/>
            <person name="Nagy L.G."/>
            <person name="Hibbett D."/>
            <person name="Henrissat B."/>
            <person name="Matheny P.B."/>
            <person name="Labbe J."/>
            <person name="Martin F.M."/>
        </authorList>
    </citation>
    <scope>NUCLEOTIDE SEQUENCE</scope>
    <source>
        <strain evidence="1">EC-137</strain>
    </source>
</reference>
<feature type="non-terminal residue" evidence="1">
    <location>
        <position position="1"/>
    </location>
</feature>
<dbReference type="Proteomes" id="UP000814128">
    <property type="component" value="Unassembled WGS sequence"/>
</dbReference>
<reference evidence="1" key="1">
    <citation type="submission" date="2021-02" db="EMBL/GenBank/DDBJ databases">
        <authorList>
            <consortium name="DOE Joint Genome Institute"/>
            <person name="Ahrendt S."/>
            <person name="Looney B.P."/>
            <person name="Miyauchi S."/>
            <person name="Morin E."/>
            <person name="Drula E."/>
            <person name="Courty P.E."/>
            <person name="Chicoki N."/>
            <person name="Fauchery L."/>
            <person name="Kohler A."/>
            <person name="Kuo A."/>
            <person name="Labutti K."/>
            <person name="Pangilinan J."/>
            <person name="Lipzen A."/>
            <person name="Riley R."/>
            <person name="Andreopoulos W."/>
            <person name="He G."/>
            <person name="Johnson J."/>
            <person name="Barry K.W."/>
            <person name="Grigoriev I.V."/>
            <person name="Nagy L."/>
            <person name="Hibbett D."/>
            <person name="Henrissat B."/>
            <person name="Matheny P.B."/>
            <person name="Labbe J."/>
            <person name="Martin F."/>
        </authorList>
    </citation>
    <scope>NUCLEOTIDE SEQUENCE</scope>
    <source>
        <strain evidence="1">EC-137</strain>
    </source>
</reference>
<keyword evidence="2" id="KW-1185">Reference proteome</keyword>
<sequence>KSLFKVPRHLLVCHSSFFEDMFKLPQSDGDVVEGSSDEYPIDLVGTSSEELDVLFDFLYNGMYADHSPTIEAWINLLSIAHRLLFDRARARAIKEITMLQDSMDPFLLIQLSHKYDVREWILPASIRIAERPGLLEVKEMASIPIDLAVLVSRSREV</sequence>
<feature type="non-terminal residue" evidence="1">
    <location>
        <position position="157"/>
    </location>
</feature>
<evidence type="ECO:0000313" key="2">
    <source>
        <dbReference type="Proteomes" id="UP000814128"/>
    </source>
</evidence>
<gene>
    <name evidence="1" type="ORF">K488DRAFT_37766</name>
</gene>